<proteinExistence type="inferred from homology"/>
<feature type="compositionally biased region" description="Gly residues" evidence="2">
    <location>
        <begin position="412"/>
        <end position="427"/>
    </location>
</feature>
<gene>
    <name evidence="3" type="ORF">HYH03_007765</name>
</gene>
<feature type="compositionally biased region" description="Gly residues" evidence="2">
    <location>
        <begin position="267"/>
        <end position="316"/>
    </location>
</feature>
<dbReference type="InterPro" id="IPR007590">
    <property type="entry name" value="Saf4/Yju2"/>
</dbReference>
<dbReference type="GO" id="GO:0005684">
    <property type="term" value="C:U2-type spliceosomal complex"/>
    <property type="evidence" value="ECO:0007669"/>
    <property type="project" value="TreeGrafter"/>
</dbReference>
<evidence type="ECO:0000256" key="1">
    <source>
        <dbReference type="ARBA" id="ARBA00005595"/>
    </source>
</evidence>
<dbReference type="Proteomes" id="UP000612055">
    <property type="component" value="Unassembled WGS sequence"/>
</dbReference>
<accession>A0A836BZN0</accession>
<feature type="compositionally biased region" description="Low complexity" evidence="2">
    <location>
        <begin position="465"/>
        <end position="477"/>
    </location>
</feature>
<feature type="compositionally biased region" description="Low complexity" evidence="2">
    <location>
        <begin position="361"/>
        <end position="372"/>
    </location>
</feature>
<dbReference type="GO" id="GO:0000398">
    <property type="term" value="P:mRNA splicing, via spliceosome"/>
    <property type="evidence" value="ECO:0007669"/>
    <property type="project" value="InterPro"/>
</dbReference>
<dbReference type="OrthoDB" id="360327at2759"/>
<feature type="compositionally biased region" description="Low complexity" evidence="2">
    <location>
        <begin position="428"/>
        <end position="441"/>
    </location>
</feature>
<keyword evidence="4" id="KW-1185">Reference proteome</keyword>
<dbReference type="PANTHER" id="PTHR12111">
    <property type="entry name" value="SPLICING FACTOR YJU2"/>
    <property type="match status" value="1"/>
</dbReference>
<comment type="similarity">
    <text evidence="1">Belongs to the CWC16 family.</text>
</comment>
<protein>
    <submittedName>
        <fullName evidence="3">Uncharacterized protein</fullName>
    </submittedName>
</protein>
<comment type="caution">
    <text evidence="3">The sequence shown here is derived from an EMBL/GenBank/DDBJ whole genome shotgun (WGS) entry which is preliminary data.</text>
</comment>
<dbReference type="GO" id="GO:0071014">
    <property type="term" value="C:post-mRNA release spliceosomal complex"/>
    <property type="evidence" value="ECO:0007669"/>
    <property type="project" value="TreeGrafter"/>
</dbReference>
<evidence type="ECO:0000256" key="2">
    <source>
        <dbReference type="SAM" id="MobiDB-lite"/>
    </source>
</evidence>
<evidence type="ECO:0000313" key="4">
    <source>
        <dbReference type="Proteomes" id="UP000612055"/>
    </source>
</evidence>
<feature type="compositionally biased region" description="Gly residues" evidence="2">
    <location>
        <begin position="442"/>
        <end position="459"/>
    </location>
</feature>
<evidence type="ECO:0000313" key="3">
    <source>
        <dbReference type="EMBL" id="KAG2494127.1"/>
    </source>
</evidence>
<reference evidence="3" key="1">
    <citation type="journal article" date="2020" name="bioRxiv">
        <title>Comparative genomics of Chlamydomonas.</title>
        <authorList>
            <person name="Craig R.J."/>
            <person name="Hasan A.R."/>
            <person name="Ness R.W."/>
            <person name="Keightley P.D."/>
        </authorList>
    </citation>
    <scope>NUCLEOTIDE SEQUENCE</scope>
    <source>
        <strain evidence="3">CCAP 11/70</strain>
    </source>
</reference>
<sequence>MSSLAAARADNFYFPPDFDPVKHGSLNKYNGQHPLRERAKKLDQGILVIRFEVPFNILCDKCGEHIAKGERFNAEKKAIGNYHSTKILQFSMRHHCGCIITIQTDPKNAEYLVVEGARKKEESYTAADAEVIELPDEAEKERRDKDPLYRLEFQQGAKAKALSGAARVAAIHDLADAHAADPYALNKALRAGMRQQRKAAAAADARRQQLGLPSEVALLPESANDQLAAQVAFLTSGAKAQLGSDESRKRILDQDIFTAAAAAAASGSGGGSGSSGGGRAGGARVGGAAGAAGAGAGGGAGPSGRGAGGAGGGGGLPPAKRQALSGGGGGGSLAPARPSSASAAAAGGTPPAVRPSPLGAPPAAAGGTAGPARESAPLAASEPGRSYREALLRPGPVSGPGSGPAAAAVEAGGSGRPGGTSGAGPSGTGPTPGSTSSLRAGAGRGAGSGAGVAGAGGSGRPPPGAAALAAAAAARAGPHGGRHAGVGTGAHAAATAGKAGASAAAKPIGRNLKDRAAELQRRRLGAAGGGLMGGR</sequence>
<feature type="compositionally biased region" description="Low complexity" evidence="2">
    <location>
        <begin position="333"/>
        <end position="348"/>
    </location>
</feature>
<dbReference type="Pfam" id="PF04502">
    <property type="entry name" value="Saf4_Yju2"/>
    <property type="match status" value="1"/>
</dbReference>
<dbReference type="PANTHER" id="PTHR12111:SF2">
    <property type="entry name" value="SPLICING FACTOR YJU2B-RELATED"/>
    <property type="match status" value="1"/>
</dbReference>
<feature type="region of interest" description="Disordered" evidence="2">
    <location>
        <begin position="264"/>
        <end position="495"/>
    </location>
</feature>
<name>A0A836BZN0_9CHLO</name>
<dbReference type="EMBL" id="JAEHOE010000033">
    <property type="protein sequence ID" value="KAG2494127.1"/>
    <property type="molecule type" value="Genomic_DNA"/>
</dbReference>
<organism evidence="3 4">
    <name type="scientific">Edaphochlamys debaryana</name>
    <dbReference type="NCBI Taxonomy" id="47281"/>
    <lineage>
        <taxon>Eukaryota</taxon>
        <taxon>Viridiplantae</taxon>
        <taxon>Chlorophyta</taxon>
        <taxon>core chlorophytes</taxon>
        <taxon>Chlorophyceae</taxon>
        <taxon>CS clade</taxon>
        <taxon>Chlamydomonadales</taxon>
        <taxon>Chlamydomonadales incertae sedis</taxon>
        <taxon>Edaphochlamys</taxon>
    </lineage>
</organism>
<dbReference type="AlphaFoldDB" id="A0A836BZN0"/>